<dbReference type="EC" id="2.1.1.64" evidence="2"/>
<dbReference type="Pfam" id="PF13649">
    <property type="entry name" value="Methyltransf_25"/>
    <property type="match status" value="1"/>
</dbReference>
<dbReference type="CDD" id="cd02440">
    <property type="entry name" value="AdoMet_MTases"/>
    <property type="match status" value="1"/>
</dbReference>
<organism evidence="2 3">
    <name type="scientific">Nocardioides hankookensis</name>
    <dbReference type="NCBI Taxonomy" id="443157"/>
    <lineage>
        <taxon>Bacteria</taxon>
        <taxon>Bacillati</taxon>
        <taxon>Actinomycetota</taxon>
        <taxon>Actinomycetes</taxon>
        <taxon>Propionibacteriales</taxon>
        <taxon>Nocardioidaceae</taxon>
        <taxon>Nocardioides</taxon>
    </lineage>
</organism>
<dbReference type="PANTHER" id="PTHR13627:SF31">
    <property type="entry name" value="RIBITOL 5-PHOSPHATE TRANSFERASE FKRP"/>
    <property type="match status" value="1"/>
</dbReference>
<dbReference type="SUPFAM" id="SSF53335">
    <property type="entry name" value="S-adenosyl-L-methionine-dependent methyltransferases"/>
    <property type="match status" value="1"/>
</dbReference>
<dbReference type="GO" id="GO:0061542">
    <property type="term" value="F:3-demethylubiquinol 3-O-methyltransferase activity"/>
    <property type="evidence" value="ECO:0007669"/>
    <property type="project" value="UniProtKB-EC"/>
</dbReference>
<evidence type="ECO:0000313" key="3">
    <source>
        <dbReference type="Proteomes" id="UP001596135"/>
    </source>
</evidence>
<dbReference type="PANTHER" id="PTHR13627">
    <property type="entry name" value="FUKUTIN RELATED PROTEIN"/>
    <property type="match status" value="1"/>
</dbReference>
<protein>
    <submittedName>
        <fullName evidence="2">Class I SAM-dependent methyltransferase</fullName>
        <ecNumber evidence="2">2.1.1.222</ecNumber>
        <ecNumber evidence="2">2.1.1.64</ecNumber>
    </submittedName>
</protein>
<dbReference type="Gene3D" id="3.40.50.150">
    <property type="entry name" value="Vaccinia Virus protein VP39"/>
    <property type="match status" value="1"/>
</dbReference>
<sequence>MSRVLSPASASVVTVSDGGLLLRAAPAEPQVVSFDGRYIWAFTAARDGRSVSGGVLVEWPPVLRRFLDGSVRVRVADVVGDQVLLDEEVTLGTGAGRVQVVDPQGLPLAVDKVGHLCRAFDDTAEGVRAEILAGTRRALDDLRGACGVEAYLNYGALLGAVRDGAMIAHDSDTDVCYLSHHTSPADIIAESYRVQRRLKQLGWTLLRMSGGDIKLLLPLSDGRLCHIDVFVAFRVGETFYQLGNRSGRLPDSVILPVSTITLHGVELPAPADPEAMLAFIYGPGWRVPDPSFKYADPVRGVRRLDGWLRGFRTDMGRWTEFHQGVGSRLVSGRRSTFAKWVDRQLPRGAAVAEIGCGTGRDALWLAGRGHPVIAFDFSRAARAAVLKRARRRRLHVEVRGLILNELRTVLLAGAELARDPHHLAARHLLGCLDDRARSQLWLLCRMALRGGGTLFLEFSADTGVPAPDPEPAGLVRRLDPAAVRREIEAAGGTVLRERVRAGTDVLGNPDPTVCRMRVSWTRPGGPTTRRTAR</sequence>
<dbReference type="EC" id="2.1.1.222" evidence="2"/>
<evidence type="ECO:0000313" key="2">
    <source>
        <dbReference type="EMBL" id="MFC6044648.1"/>
    </source>
</evidence>
<evidence type="ECO:0000259" key="1">
    <source>
        <dbReference type="Pfam" id="PF13649"/>
    </source>
</evidence>
<dbReference type="InterPro" id="IPR029063">
    <property type="entry name" value="SAM-dependent_MTases_sf"/>
</dbReference>
<dbReference type="EMBL" id="JBHSRJ010000005">
    <property type="protein sequence ID" value="MFC6044648.1"/>
    <property type="molecule type" value="Genomic_DNA"/>
</dbReference>
<reference evidence="3" key="1">
    <citation type="journal article" date="2019" name="Int. J. Syst. Evol. Microbiol.">
        <title>The Global Catalogue of Microorganisms (GCM) 10K type strain sequencing project: providing services to taxonomists for standard genome sequencing and annotation.</title>
        <authorList>
            <consortium name="The Broad Institute Genomics Platform"/>
            <consortium name="The Broad Institute Genome Sequencing Center for Infectious Disease"/>
            <person name="Wu L."/>
            <person name="Ma J."/>
        </authorList>
    </citation>
    <scope>NUCLEOTIDE SEQUENCE [LARGE SCALE GENOMIC DNA]</scope>
    <source>
        <strain evidence="3">CCUG 54522</strain>
    </source>
</reference>
<accession>A0ABW1LME6</accession>
<gene>
    <name evidence="2" type="ORF">ACFPYL_16270</name>
</gene>
<dbReference type="InterPro" id="IPR052613">
    <property type="entry name" value="LicD_transferase"/>
</dbReference>
<comment type="caution">
    <text evidence="2">The sequence shown here is derived from an EMBL/GenBank/DDBJ whole genome shotgun (WGS) entry which is preliminary data.</text>
</comment>
<feature type="domain" description="Methyltransferase" evidence="1">
    <location>
        <begin position="351"/>
        <end position="399"/>
    </location>
</feature>
<keyword evidence="2" id="KW-0808">Transferase</keyword>
<dbReference type="InterPro" id="IPR041698">
    <property type="entry name" value="Methyltransf_25"/>
</dbReference>
<dbReference type="RefSeq" id="WP_379156385.1">
    <property type="nucleotide sequence ID" value="NZ_JBHSRJ010000005.1"/>
</dbReference>
<proteinExistence type="predicted"/>
<name>A0ABW1LME6_9ACTN</name>
<keyword evidence="3" id="KW-1185">Reference proteome</keyword>
<keyword evidence="2" id="KW-0489">Methyltransferase</keyword>
<dbReference type="GO" id="GO:0032259">
    <property type="term" value="P:methylation"/>
    <property type="evidence" value="ECO:0007669"/>
    <property type="project" value="UniProtKB-KW"/>
</dbReference>
<dbReference type="Proteomes" id="UP001596135">
    <property type="component" value="Unassembled WGS sequence"/>
</dbReference>
<dbReference type="GO" id="GO:0102208">
    <property type="term" value="F:2-polyprenyl-6-hydroxyphenol methylase activity"/>
    <property type="evidence" value="ECO:0007669"/>
    <property type="project" value="UniProtKB-EC"/>
</dbReference>